<evidence type="ECO:0000313" key="2">
    <source>
        <dbReference type="Proteomes" id="UP001359485"/>
    </source>
</evidence>
<reference evidence="1 2" key="1">
    <citation type="submission" date="2023-09" db="EMBL/GenBank/DDBJ databases">
        <title>Genomes of two closely related lineages of the louse Polyplax serrata with different host specificities.</title>
        <authorList>
            <person name="Martinu J."/>
            <person name="Tarabai H."/>
            <person name="Stefka J."/>
            <person name="Hypsa V."/>
        </authorList>
    </citation>
    <scope>NUCLEOTIDE SEQUENCE [LARGE SCALE GENOMIC DNA]</scope>
    <source>
        <strain evidence="1">98ZLc_SE</strain>
    </source>
</reference>
<name>A0ABR1AR16_POLSC</name>
<gene>
    <name evidence="1" type="ORF">RUM44_011551</name>
</gene>
<dbReference type="Proteomes" id="UP001359485">
    <property type="component" value="Unassembled WGS sequence"/>
</dbReference>
<proteinExistence type="predicted"/>
<evidence type="ECO:0000313" key="1">
    <source>
        <dbReference type="EMBL" id="KAK6624692.1"/>
    </source>
</evidence>
<sequence>MRGLGNPFGKQFSGSSAAIGRRRSLALVQTPPGVFKRPAQRRLLRTFNRHITSKLMYTGKEQKGLSPVAKLVIRRAREPGEVRLANKQHLFRKEYINVCVDWGP</sequence>
<dbReference type="EMBL" id="JAWJWF010000046">
    <property type="protein sequence ID" value="KAK6624692.1"/>
    <property type="molecule type" value="Genomic_DNA"/>
</dbReference>
<protein>
    <submittedName>
        <fullName evidence="1">Uncharacterized protein</fullName>
    </submittedName>
</protein>
<accession>A0ABR1AR16</accession>
<comment type="caution">
    <text evidence="1">The sequence shown here is derived from an EMBL/GenBank/DDBJ whole genome shotgun (WGS) entry which is preliminary data.</text>
</comment>
<keyword evidence="2" id="KW-1185">Reference proteome</keyword>
<organism evidence="1 2">
    <name type="scientific">Polyplax serrata</name>
    <name type="common">Common mouse louse</name>
    <dbReference type="NCBI Taxonomy" id="468196"/>
    <lineage>
        <taxon>Eukaryota</taxon>
        <taxon>Metazoa</taxon>
        <taxon>Ecdysozoa</taxon>
        <taxon>Arthropoda</taxon>
        <taxon>Hexapoda</taxon>
        <taxon>Insecta</taxon>
        <taxon>Pterygota</taxon>
        <taxon>Neoptera</taxon>
        <taxon>Paraneoptera</taxon>
        <taxon>Psocodea</taxon>
        <taxon>Troctomorpha</taxon>
        <taxon>Phthiraptera</taxon>
        <taxon>Anoplura</taxon>
        <taxon>Polyplacidae</taxon>
        <taxon>Polyplax</taxon>
    </lineage>
</organism>